<protein>
    <recommendedName>
        <fullName evidence="4">Integral membrane protein</fullName>
    </recommendedName>
</protein>
<evidence type="ECO:0000313" key="2">
    <source>
        <dbReference type="EMBL" id="MCO0831900.1"/>
    </source>
</evidence>
<dbReference type="RefSeq" id="WP_252442611.1">
    <property type="nucleotide sequence ID" value="NZ_JAMWYK010000002.1"/>
</dbReference>
<evidence type="ECO:0000313" key="3">
    <source>
        <dbReference type="Proteomes" id="UP001523234"/>
    </source>
</evidence>
<name>A0ABT0ZPL5_9LACO</name>
<feature type="transmembrane region" description="Helical" evidence="1">
    <location>
        <begin position="233"/>
        <end position="253"/>
    </location>
</feature>
<dbReference type="EMBL" id="JAMWYK010000002">
    <property type="protein sequence ID" value="MCO0831900.1"/>
    <property type="molecule type" value="Genomic_DNA"/>
</dbReference>
<evidence type="ECO:0008006" key="4">
    <source>
        <dbReference type="Google" id="ProtNLM"/>
    </source>
</evidence>
<organism evidence="2 3">
    <name type="scientific">Fructobacillus apis</name>
    <dbReference type="NCBI Taxonomy" id="2935017"/>
    <lineage>
        <taxon>Bacteria</taxon>
        <taxon>Bacillati</taxon>
        <taxon>Bacillota</taxon>
        <taxon>Bacilli</taxon>
        <taxon>Lactobacillales</taxon>
        <taxon>Lactobacillaceae</taxon>
        <taxon>Fructobacillus</taxon>
    </lineage>
</organism>
<keyword evidence="1" id="KW-1133">Transmembrane helix</keyword>
<comment type="caution">
    <text evidence="2">The sequence shown here is derived from an EMBL/GenBank/DDBJ whole genome shotgun (WGS) entry which is preliminary data.</text>
</comment>
<dbReference type="Proteomes" id="UP001523234">
    <property type="component" value="Unassembled WGS sequence"/>
</dbReference>
<keyword evidence="1" id="KW-0812">Transmembrane</keyword>
<keyword evidence="3" id="KW-1185">Reference proteome</keyword>
<gene>
    <name evidence="2" type="ORF">NFX39_02165</name>
</gene>
<reference evidence="2 3" key="1">
    <citation type="submission" date="2022-06" db="EMBL/GenBank/DDBJ databases">
        <title>Fructobacillus taiwanensis sp. nov., isolated from the honeybee.</title>
        <authorList>
            <person name="Chen Y.-S."/>
            <person name="Wang L.-T."/>
            <person name="Lee Y.-S."/>
            <person name="Chang Y.-C."/>
            <person name="Wu H.-C."/>
            <person name="Liao C.-Y."/>
            <person name="Chen W.-H."/>
            <person name="Deng J.-N."/>
            <person name="Wang Y.-H."/>
        </authorList>
    </citation>
    <scope>NUCLEOTIDE SEQUENCE [LARGE SCALE GENOMIC DNA]</scope>
    <source>
        <strain evidence="2 3">W13</strain>
    </source>
</reference>
<keyword evidence="1" id="KW-0472">Membrane</keyword>
<feature type="transmembrane region" description="Helical" evidence="1">
    <location>
        <begin position="142"/>
        <end position="167"/>
    </location>
</feature>
<accession>A0ABT0ZPL5</accession>
<evidence type="ECO:0000256" key="1">
    <source>
        <dbReference type="SAM" id="Phobius"/>
    </source>
</evidence>
<sequence length="342" mass="38764">MVDKKDNPDLNRELIDGINKCLVDDTSGQLPVSNLVKIVDQFKNIPIPYSKITKVIYEQESVNKHGVVALIEQLRSHLSEMGELTADNQPLAKIYEHISLAHTQVEYLLGDEKIKKLQLSLDDTGNKVEQNITKIDERISGVYAGFVSVLGIFITISFTLFGGVGLLNNLFSNIKYGSDPSVIGNSIMLSGIATILIYLLSFTLMNGVQRLANRFSYSYKFQYMYMNRPNEDIRYRNLFIVLSIGIGIIIFGSKYGQHWSIILGIQLNYFTIMIPYFIVCLIVLKHGVIIRRLATNFYGRWGRTYHFKEVCGAVQKRTGIIEKLELVFLILSLLVLIHSLSI</sequence>
<feature type="transmembrane region" description="Helical" evidence="1">
    <location>
        <begin position="187"/>
        <end position="212"/>
    </location>
</feature>
<feature type="transmembrane region" description="Helical" evidence="1">
    <location>
        <begin position="324"/>
        <end position="341"/>
    </location>
</feature>
<proteinExistence type="predicted"/>
<feature type="transmembrane region" description="Helical" evidence="1">
    <location>
        <begin position="259"/>
        <end position="284"/>
    </location>
</feature>